<proteinExistence type="predicted"/>
<sequence length="139" mass="14923">MSLRPLPAGSTGNNLKVTQGNSLKPGGQRLEGHKGLTNTSVPKLQIVEFGKMYRFLTTSAKATPILTFSSLPVWGNGQPCPTSSLDQTPSDARAGMSVKPRMGHGQNRDCSCKQQQPLAKTMQESCNRPNVETCSGLYS</sequence>
<reference evidence="3" key="1">
    <citation type="journal article" date="2013" name="Nat. Genet.">
        <title>The duck genome and transcriptome provide insight into an avian influenza virus reservoir species.</title>
        <authorList>
            <person name="Huang Y."/>
            <person name="Li Y."/>
            <person name="Burt D.W."/>
            <person name="Chen H."/>
            <person name="Zhang Y."/>
            <person name="Qian W."/>
            <person name="Kim H."/>
            <person name="Gan S."/>
            <person name="Zhao Y."/>
            <person name="Li J."/>
            <person name="Yi K."/>
            <person name="Feng H."/>
            <person name="Zhu P."/>
            <person name="Li B."/>
            <person name="Liu Q."/>
            <person name="Fairley S."/>
            <person name="Magor K.E."/>
            <person name="Du Z."/>
            <person name="Hu X."/>
            <person name="Goodman L."/>
            <person name="Tafer H."/>
            <person name="Vignal A."/>
            <person name="Lee T."/>
            <person name="Kim K.W."/>
            <person name="Sheng Z."/>
            <person name="An Y."/>
            <person name="Searle S."/>
            <person name="Herrero J."/>
            <person name="Groenen M.A."/>
            <person name="Crooijmans R.P."/>
            <person name="Faraut T."/>
            <person name="Cai Q."/>
            <person name="Webster R.G."/>
            <person name="Aldridge J.R."/>
            <person name="Warren W.C."/>
            <person name="Bartschat S."/>
            <person name="Kehr S."/>
            <person name="Marz M."/>
            <person name="Stadler P.F."/>
            <person name="Smith J."/>
            <person name="Kraus R.H."/>
            <person name="Zhao Y."/>
            <person name="Ren L."/>
            <person name="Fei J."/>
            <person name="Morisson M."/>
            <person name="Kaiser P."/>
            <person name="Griffin D.K."/>
            <person name="Rao M."/>
            <person name="Pitel F."/>
            <person name="Wang J."/>
            <person name="Li N."/>
        </authorList>
    </citation>
    <scope>NUCLEOTIDE SEQUENCE [LARGE SCALE GENOMIC DNA]</scope>
</reference>
<protein>
    <submittedName>
        <fullName evidence="2">Uncharacterized protein</fullName>
    </submittedName>
</protein>
<feature type="region of interest" description="Disordered" evidence="1">
    <location>
        <begin position="79"/>
        <end position="109"/>
    </location>
</feature>
<dbReference type="AlphaFoldDB" id="R0JX20"/>
<keyword evidence="3" id="KW-1185">Reference proteome</keyword>
<evidence type="ECO:0000313" key="3">
    <source>
        <dbReference type="Proteomes" id="UP000296049"/>
    </source>
</evidence>
<gene>
    <name evidence="2" type="ORF">Anapl_15751</name>
</gene>
<dbReference type="EMBL" id="KB742993">
    <property type="protein sequence ID" value="EOB02116.1"/>
    <property type="molecule type" value="Genomic_DNA"/>
</dbReference>
<organism evidence="2 3">
    <name type="scientific">Anas platyrhynchos</name>
    <name type="common">Mallard</name>
    <name type="synonym">Anas boschas</name>
    <dbReference type="NCBI Taxonomy" id="8839"/>
    <lineage>
        <taxon>Eukaryota</taxon>
        <taxon>Metazoa</taxon>
        <taxon>Chordata</taxon>
        <taxon>Craniata</taxon>
        <taxon>Vertebrata</taxon>
        <taxon>Euteleostomi</taxon>
        <taxon>Archelosauria</taxon>
        <taxon>Archosauria</taxon>
        <taxon>Dinosauria</taxon>
        <taxon>Saurischia</taxon>
        <taxon>Theropoda</taxon>
        <taxon>Coelurosauria</taxon>
        <taxon>Aves</taxon>
        <taxon>Neognathae</taxon>
        <taxon>Galloanserae</taxon>
        <taxon>Anseriformes</taxon>
        <taxon>Anatidae</taxon>
        <taxon>Anatinae</taxon>
        <taxon>Anas</taxon>
    </lineage>
</organism>
<accession>R0JX20</accession>
<feature type="compositionally biased region" description="Polar residues" evidence="1">
    <location>
        <begin position="10"/>
        <end position="22"/>
    </location>
</feature>
<feature type="region of interest" description="Disordered" evidence="1">
    <location>
        <begin position="1"/>
        <end position="37"/>
    </location>
</feature>
<dbReference type="Proteomes" id="UP000296049">
    <property type="component" value="Unassembled WGS sequence"/>
</dbReference>
<evidence type="ECO:0000256" key="1">
    <source>
        <dbReference type="SAM" id="MobiDB-lite"/>
    </source>
</evidence>
<name>R0JX20_ANAPL</name>
<feature type="compositionally biased region" description="Polar residues" evidence="1">
    <location>
        <begin position="79"/>
        <end position="90"/>
    </location>
</feature>
<evidence type="ECO:0000313" key="2">
    <source>
        <dbReference type="EMBL" id="EOB02116.1"/>
    </source>
</evidence>